<dbReference type="Proteomes" id="UP000596902">
    <property type="component" value="Unassembled WGS sequence"/>
</dbReference>
<accession>A0A8H7AZ68</accession>
<evidence type="ECO:0000313" key="3">
    <source>
        <dbReference type="Proteomes" id="UP000596902"/>
    </source>
</evidence>
<comment type="caution">
    <text evidence="2">The sequence shown here is derived from an EMBL/GenBank/DDBJ whole genome shotgun (WGS) entry which is preliminary data.</text>
</comment>
<protein>
    <submittedName>
        <fullName evidence="2">Uncharacterized protein</fullName>
    </submittedName>
</protein>
<evidence type="ECO:0000313" key="2">
    <source>
        <dbReference type="EMBL" id="KAF7671728.1"/>
    </source>
</evidence>
<organism evidence="2 3">
    <name type="scientific">Alternaria burnsii</name>
    <dbReference type="NCBI Taxonomy" id="1187904"/>
    <lineage>
        <taxon>Eukaryota</taxon>
        <taxon>Fungi</taxon>
        <taxon>Dikarya</taxon>
        <taxon>Ascomycota</taxon>
        <taxon>Pezizomycotina</taxon>
        <taxon>Dothideomycetes</taxon>
        <taxon>Pleosporomycetidae</taxon>
        <taxon>Pleosporales</taxon>
        <taxon>Pleosporineae</taxon>
        <taxon>Pleosporaceae</taxon>
        <taxon>Alternaria</taxon>
        <taxon>Alternaria sect. Alternaria</taxon>
    </lineage>
</organism>
<dbReference type="RefSeq" id="XP_038782093.1">
    <property type="nucleotide sequence ID" value="XM_038935297.1"/>
</dbReference>
<sequence length="173" mass="19674">MADRVHLFANFKHSSDPVRQELATRALRYEPTDTERALEQTRDSQIAAKRDTAAGHLEMKKSSARLLAAAKLFQKFSEAKAKHARDLETALDEQKEQLVRSPAAELEEMKKYTQELDTYKKQAEAQYDQLEHACRFAQDTDDVIGTMERIIAKSKDVATKQGVLIQQLRQASP</sequence>
<keyword evidence="3" id="KW-1185">Reference proteome</keyword>
<gene>
    <name evidence="2" type="ORF">GT037_010250</name>
</gene>
<reference evidence="2" key="2">
    <citation type="submission" date="2020-08" db="EMBL/GenBank/DDBJ databases">
        <title>Draft Genome Sequence of Cumin Blight Pathogen Alternaria burnsii.</title>
        <authorList>
            <person name="Feng Z."/>
        </authorList>
    </citation>
    <scope>NUCLEOTIDE SEQUENCE</scope>
    <source>
        <strain evidence="2">CBS107.38</strain>
    </source>
</reference>
<dbReference type="GeneID" id="62208475"/>
<evidence type="ECO:0000256" key="1">
    <source>
        <dbReference type="SAM" id="Coils"/>
    </source>
</evidence>
<proteinExistence type="predicted"/>
<reference evidence="2" key="1">
    <citation type="submission" date="2020-01" db="EMBL/GenBank/DDBJ databases">
        <authorList>
            <person name="Feng Z.H.Z."/>
        </authorList>
    </citation>
    <scope>NUCLEOTIDE SEQUENCE</scope>
    <source>
        <strain evidence="2">CBS107.38</strain>
    </source>
</reference>
<name>A0A8H7AZ68_9PLEO</name>
<dbReference type="AlphaFoldDB" id="A0A8H7AZ68"/>
<feature type="coiled-coil region" evidence="1">
    <location>
        <begin position="109"/>
        <end position="140"/>
    </location>
</feature>
<keyword evidence="1" id="KW-0175">Coiled coil</keyword>
<dbReference type="EMBL" id="JAAABM010000020">
    <property type="protein sequence ID" value="KAF7671728.1"/>
    <property type="molecule type" value="Genomic_DNA"/>
</dbReference>